<dbReference type="Pfam" id="PF00672">
    <property type="entry name" value="HAMP"/>
    <property type="match status" value="1"/>
</dbReference>
<dbReference type="PANTHER" id="PTHR32089:SF112">
    <property type="entry name" value="LYSOZYME-LIKE PROTEIN-RELATED"/>
    <property type="match status" value="1"/>
</dbReference>
<dbReference type="SMART" id="SM00283">
    <property type="entry name" value="MA"/>
    <property type="match status" value="1"/>
</dbReference>
<accession>A0A4R6RBU2</accession>
<dbReference type="Pfam" id="PF00015">
    <property type="entry name" value="MCPsignal"/>
    <property type="match status" value="1"/>
</dbReference>
<sequence length="563" mass="57698">MASIGTRTNVLFAGLVMLCAAMGAAGLVSTQVVGDRGVVVGRTLGPLTSAVIETRLLTTRAHLYFEELMAGDDSIPMDEIRGLVDRAAGEARTLVDGGTTALGHFEGSASPTVRKGVDDMLAELAAFRDAAEKRYAGRADTAANQAGSAADQAFDASFEAVVAASERTEAELSAEIAATIGELEATRTGAIAIIAGIALAAFAAAVAGALYLRATVARRLARLAEATRRLASGDTTADLPVWSGGDEIAVLANAMGEFRGALVRQAELGRRLADEQQEHRTEARRMTERLASDFRARTQSFLDDLDGAAAQMNGSVREMKAVVAETVGRSRETGSSADAAAGAVEAVGSAAASLMTSTGRIGAEVGRAAEIIASAAETARDADERVGGLAATARQIGDVVTMIQAIASQTNLLALNATIEAARAGEMGKGFAVVASEVKALADQTGKATETIARQVEAIQSSTDDAAVRIRRIAEQMADVDRLAGSIAGAVDDQRGATDAIGGTVDRVRHGAAAVGAGMGKIDEATRRAAASVEEVADAADRVGRQSAALKSAVDEFLGRIAS</sequence>
<feature type="chain" id="PRO_5020318324" evidence="5">
    <location>
        <begin position="24"/>
        <end position="563"/>
    </location>
</feature>
<evidence type="ECO:0000313" key="8">
    <source>
        <dbReference type="EMBL" id="TDP83465.1"/>
    </source>
</evidence>
<evidence type="ECO:0000256" key="2">
    <source>
        <dbReference type="ARBA" id="ARBA00029447"/>
    </source>
</evidence>
<dbReference type="PROSITE" id="PS50885">
    <property type="entry name" value="HAMP"/>
    <property type="match status" value="1"/>
</dbReference>
<comment type="similarity">
    <text evidence="2">Belongs to the methyl-accepting chemotaxis (MCP) protein family.</text>
</comment>
<keyword evidence="4" id="KW-0472">Membrane</keyword>
<feature type="transmembrane region" description="Helical" evidence="4">
    <location>
        <begin position="190"/>
        <end position="212"/>
    </location>
</feature>
<keyword evidence="1 3" id="KW-0807">Transducer</keyword>
<dbReference type="GO" id="GO:0007165">
    <property type="term" value="P:signal transduction"/>
    <property type="evidence" value="ECO:0007669"/>
    <property type="project" value="UniProtKB-KW"/>
</dbReference>
<dbReference type="Gene3D" id="1.10.287.950">
    <property type="entry name" value="Methyl-accepting chemotaxis protein"/>
    <property type="match status" value="1"/>
</dbReference>
<dbReference type="SMART" id="SM00304">
    <property type="entry name" value="HAMP"/>
    <property type="match status" value="1"/>
</dbReference>
<evidence type="ECO:0000256" key="5">
    <source>
        <dbReference type="SAM" id="SignalP"/>
    </source>
</evidence>
<evidence type="ECO:0000256" key="4">
    <source>
        <dbReference type="SAM" id="Phobius"/>
    </source>
</evidence>
<evidence type="ECO:0000259" key="6">
    <source>
        <dbReference type="PROSITE" id="PS50111"/>
    </source>
</evidence>
<keyword evidence="4" id="KW-1133">Transmembrane helix</keyword>
<dbReference type="InterPro" id="IPR003660">
    <property type="entry name" value="HAMP_dom"/>
</dbReference>
<dbReference type="AlphaFoldDB" id="A0A4R6RBU2"/>
<organism evidence="8 9">
    <name type="scientific">Oharaeibacter diazotrophicus</name>
    <dbReference type="NCBI Taxonomy" id="1920512"/>
    <lineage>
        <taxon>Bacteria</taxon>
        <taxon>Pseudomonadati</taxon>
        <taxon>Pseudomonadota</taxon>
        <taxon>Alphaproteobacteria</taxon>
        <taxon>Hyphomicrobiales</taxon>
        <taxon>Pleomorphomonadaceae</taxon>
        <taxon>Oharaeibacter</taxon>
    </lineage>
</organism>
<dbReference type="PANTHER" id="PTHR32089">
    <property type="entry name" value="METHYL-ACCEPTING CHEMOTAXIS PROTEIN MCPB"/>
    <property type="match status" value="1"/>
</dbReference>
<proteinExistence type="inferred from homology"/>
<keyword evidence="4" id="KW-0812">Transmembrane</keyword>
<dbReference type="RefSeq" id="WP_126538428.1">
    <property type="nucleotide sequence ID" value="NZ_BSPM01000009.1"/>
</dbReference>
<evidence type="ECO:0000259" key="7">
    <source>
        <dbReference type="PROSITE" id="PS50885"/>
    </source>
</evidence>
<feature type="signal peptide" evidence="5">
    <location>
        <begin position="1"/>
        <end position="23"/>
    </location>
</feature>
<dbReference type="Gene3D" id="6.10.340.10">
    <property type="match status" value="1"/>
</dbReference>
<dbReference type="OrthoDB" id="8320983at2"/>
<name>A0A4R6RBU2_9HYPH</name>
<reference evidence="8 9" key="1">
    <citation type="submission" date="2019-03" db="EMBL/GenBank/DDBJ databases">
        <title>Genomic Encyclopedia of Type Strains, Phase IV (KMG-IV): sequencing the most valuable type-strain genomes for metagenomic binning, comparative biology and taxonomic classification.</title>
        <authorList>
            <person name="Goeker M."/>
        </authorList>
    </citation>
    <scope>NUCLEOTIDE SEQUENCE [LARGE SCALE GENOMIC DNA]</scope>
    <source>
        <strain evidence="8 9">DSM 102969</strain>
    </source>
</reference>
<dbReference type="Proteomes" id="UP000294547">
    <property type="component" value="Unassembled WGS sequence"/>
</dbReference>
<protein>
    <submittedName>
        <fullName evidence="8">Methyl-accepting chemotaxis protein</fullName>
    </submittedName>
</protein>
<keyword evidence="9" id="KW-1185">Reference proteome</keyword>
<dbReference type="PROSITE" id="PS50111">
    <property type="entry name" value="CHEMOTAXIS_TRANSDUC_2"/>
    <property type="match status" value="1"/>
</dbReference>
<dbReference type="GO" id="GO:0016020">
    <property type="term" value="C:membrane"/>
    <property type="evidence" value="ECO:0007669"/>
    <property type="project" value="InterPro"/>
</dbReference>
<keyword evidence="5" id="KW-0732">Signal</keyword>
<feature type="domain" description="HAMP" evidence="7">
    <location>
        <begin position="214"/>
        <end position="267"/>
    </location>
</feature>
<feature type="domain" description="Methyl-accepting transducer" evidence="6">
    <location>
        <begin position="308"/>
        <end position="544"/>
    </location>
</feature>
<evidence type="ECO:0000313" key="9">
    <source>
        <dbReference type="Proteomes" id="UP000294547"/>
    </source>
</evidence>
<gene>
    <name evidence="8" type="ORF">EDD54_3427</name>
</gene>
<dbReference type="CDD" id="cd06225">
    <property type="entry name" value="HAMP"/>
    <property type="match status" value="1"/>
</dbReference>
<dbReference type="SUPFAM" id="SSF58104">
    <property type="entry name" value="Methyl-accepting chemotaxis protein (MCP) signaling domain"/>
    <property type="match status" value="1"/>
</dbReference>
<evidence type="ECO:0000256" key="3">
    <source>
        <dbReference type="PROSITE-ProRule" id="PRU00284"/>
    </source>
</evidence>
<comment type="caution">
    <text evidence="8">The sequence shown here is derived from an EMBL/GenBank/DDBJ whole genome shotgun (WGS) entry which is preliminary data.</text>
</comment>
<dbReference type="InterPro" id="IPR004089">
    <property type="entry name" value="MCPsignal_dom"/>
</dbReference>
<evidence type="ECO:0000256" key="1">
    <source>
        <dbReference type="ARBA" id="ARBA00023224"/>
    </source>
</evidence>
<dbReference type="EMBL" id="SNXY01000009">
    <property type="protein sequence ID" value="TDP83465.1"/>
    <property type="molecule type" value="Genomic_DNA"/>
</dbReference>